<evidence type="ECO:0000313" key="5">
    <source>
        <dbReference type="Proteomes" id="UP000008461"/>
    </source>
</evidence>
<dbReference type="PANTHER" id="PTHR43477">
    <property type="entry name" value="DIHYDROANTICAPSIN 7-DEHYDROGENASE"/>
    <property type="match status" value="1"/>
</dbReference>
<reference evidence="4 5" key="1">
    <citation type="journal article" date="2011" name="Stand. Genomic Sci.">
        <title>Complete genome sequence of Haliscomenobacter hydrossis type strain (O).</title>
        <authorList>
            <consortium name="US DOE Joint Genome Institute (JGI-PGF)"/>
            <person name="Daligault H."/>
            <person name="Lapidus A."/>
            <person name="Zeytun A."/>
            <person name="Nolan M."/>
            <person name="Lucas S."/>
            <person name="Del Rio T.G."/>
            <person name="Tice H."/>
            <person name="Cheng J.F."/>
            <person name="Tapia R."/>
            <person name="Han C."/>
            <person name="Goodwin L."/>
            <person name="Pitluck S."/>
            <person name="Liolios K."/>
            <person name="Pagani I."/>
            <person name="Ivanova N."/>
            <person name="Huntemann M."/>
            <person name="Mavromatis K."/>
            <person name="Mikhailova N."/>
            <person name="Pati A."/>
            <person name="Chen A."/>
            <person name="Palaniappan K."/>
            <person name="Land M."/>
            <person name="Hauser L."/>
            <person name="Brambilla E.M."/>
            <person name="Rohde M."/>
            <person name="Verbarg S."/>
            <person name="Goker M."/>
            <person name="Bristow J."/>
            <person name="Eisen J.A."/>
            <person name="Markowitz V."/>
            <person name="Hugenholtz P."/>
            <person name="Kyrpides N.C."/>
            <person name="Klenk H.P."/>
            <person name="Woyke T."/>
        </authorList>
    </citation>
    <scope>NUCLEOTIDE SEQUENCE [LARGE SCALE GENOMIC DNA]</scope>
    <source>
        <strain evidence="5">ATCC 27775 / DSM 1100 / LMG 10767 / O</strain>
    </source>
</reference>
<dbReference type="InterPro" id="IPR036291">
    <property type="entry name" value="NAD(P)-bd_dom_sf"/>
</dbReference>
<dbReference type="Gene3D" id="3.40.50.720">
    <property type="entry name" value="NAD(P)-binding Rossmann-like Domain"/>
    <property type="match status" value="1"/>
</dbReference>
<protein>
    <submittedName>
        <fullName evidence="4">3-oxoacyl-(Acyl-carrier-protein) reductase</fullName>
        <ecNumber evidence="4">1.1.1.100</ecNumber>
    </submittedName>
</protein>
<dbReference type="PANTHER" id="PTHR43477:SF1">
    <property type="entry name" value="DIHYDROANTICAPSIN 7-DEHYDROGENASE"/>
    <property type="match status" value="1"/>
</dbReference>
<dbReference type="Pfam" id="PF13561">
    <property type="entry name" value="adh_short_C2"/>
    <property type="match status" value="1"/>
</dbReference>
<dbReference type="eggNOG" id="COG1028">
    <property type="taxonomic scope" value="Bacteria"/>
</dbReference>
<dbReference type="AlphaFoldDB" id="F4KSZ8"/>
<sequence>MSNHYLVVGGSHGIGLEITRKLIQQGHRVTVFSRTADGLADLSGVEHHVLDLSKDEISPELIPADLHGLVYCPGSINLRAFSSLSPSAFRDDLEINLIGAVKSIQAGLKALKKTPGSSIVLFSTVAVGQGMPFHSSVAASKGAVEGLTRALAAELAPGIRVNCIAPSLTDTPLAARLLSSEEKREAAANRHPLKKVGTANELAALATFLLSADAAWITGQVIHADGGMSSVRV</sequence>
<gene>
    <name evidence="4" type="ordered locus">Halhy_1208</name>
</gene>
<evidence type="ECO:0000256" key="1">
    <source>
        <dbReference type="ARBA" id="ARBA00006484"/>
    </source>
</evidence>
<dbReference type="InterPro" id="IPR002347">
    <property type="entry name" value="SDR_fam"/>
</dbReference>
<dbReference type="InterPro" id="IPR051122">
    <property type="entry name" value="SDR_DHRS6-like"/>
</dbReference>
<dbReference type="CDD" id="cd05233">
    <property type="entry name" value="SDR_c"/>
    <property type="match status" value="1"/>
</dbReference>
<dbReference type="SUPFAM" id="SSF51735">
    <property type="entry name" value="NAD(P)-binding Rossmann-fold domains"/>
    <property type="match status" value="1"/>
</dbReference>
<evidence type="ECO:0000313" key="4">
    <source>
        <dbReference type="EMBL" id="AEE49105.1"/>
    </source>
</evidence>
<dbReference type="InterPro" id="IPR057326">
    <property type="entry name" value="KR_dom"/>
</dbReference>
<keyword evidence="5" id="KW-1185">Reference proteome</keyword>
<dbReference type="SMART" id="SM00822">
    <property type="entry name" value="PKS_KR"/>
    <property type="match status" value="1"/>
</dbReference>
<reference key="2">
    <citation type="submission" date="2011-04" db="EMBL/GenBank/DDBJ databases">
        <title>Complete sequence of chromosome of Haliscomenobacter hydrossis DSM 1100.</title>
        <authorList>
            <consortium name="US DOE Joint Genome Institute (JGI-PGF)"/>
            <person name="Lucas S."/>
            <person name="Han J."/>
            <person name="Lapidus A."/>
            <person name="Bruce D."/>
            <person name="Goodwin L."/>
            <person name="Pitluck S."/>
            <person name="Peters L."/>
            <person name="Kyrpides N."/>
            <person name="Mavromatis K."/>
            <person name="Ivanova N."/>
            <person name="Ovchinnikova G."/>
            <person name="Pagani I."/>
            <person name="Daligault H."/>
            <person name="Detter J.C."/>
            <person name="Han C."/>
            <person name="Land M."/>
            <person name="Hauser L."/>
            <person name="Markowitz V."/>
            <person name="Cheng J.-F."/>
            <person name="Hugenholtz P."/>
            <person name="Woyke T."/>
            <person name="Wu D."/>
            <person name="Verbarg S."/>
            <person name="Frueling A."/>
            <person name="Brambilla E."/>
            <person name="Klenk H.-P."/>
            <person name="Eisen J.A."/>
        </authorList>
    </citation>
    <scope>NUCLEOTIDE SEQUENCE</scope>
    <source>
        <strain>DSM 1100</strain>
    </source>
</reference>
<dbReference type="KEGG" id="hhy:Halhy_1208"/>
<dbReference type="HOGENOM" id="CLU_010194_1_2_10"/>
<dbReference type="OrthoDB" id="9804104at2"/>
<comment type="similarity">
    <text evidence="1">Belongs to the short-chain dehydrogenases/reductases (SDR) family.</text>
</comment>
<dbReference type="RefSeq" id="WP_013763660.1">
    <property type="nucleotide sequence ID" value="NC_015510.1"/>
</dbReference>
<proteinExistence type="inferred from homology"/>
<keyword evidence="2 4" id="KW-0560">Oxidoreductase</keyword>
<dbReference type="EC" id="1.1.1.100" evidence="4"/>
<evidence type="ECO:0000256" key="2">
    <source>
        <dbReference type="ARBA" id="ARBA00023002"/>
    </source>
</evidence>
<evidence type="ECO:0000259" key="3">
    <source>
        <dbReference type="SMART" id="SM00822"/>
    </source>
</evidence>
<feature type="domain" description="Ketoreductase" evidence="3">
    <location>
        <begin position="3"/>
        <end position="167"/>
    </location>
</feature>
<dbReference type="STRING" id="760192.Halhy_1208"/>
<dbReference type="Proteomes" id="UP000008461">
    <property type="component" value="Chromosome"/>
</dbReference>
<dbReference type="EMBL" id="CP002691">
    <property type="protein sequence ID" value="AEE49105.1"/>
    <property type="molecule type" value="Genomic_DNA"/>
</dbReference>
<name>F4KSZ8_HALH1</name>
<accession>F4KSZ8</accession>
<dbReference type="GO" id="GO:0004316">
    <property type="term" value="F:3-oxoacyl-[acyl-carrier-protein] reductase (NADPH) activity"/>
    <property type="evidence" value="ECO:0007669"/>
    <property type="project" value="UniProtKB-EC"/>
</dbReference>
<dbReference type="PRINTS" id="PR00081">
    <property type="entry name" value="GDHRDH"/>
</dbReference>
<organism evidence="4 5">
    <name type="scientific">Haliscomenobacter hydrossis (strain ATCC 27775 / DSM 1100 / LMG 10767 / O)</name>
    <dbReference type="NCBI Taxonomy" id="760192"/>
    <lineage>
        <taxon>Bacteria</taxon>
        <taxon>Pseudomonadati</taxon>
        <taxon>Bacteroidota</taxon>
        <taxon>Saprospiria</taxon>
        <taxon>Saprospirales</taxon>
        <taxon>Haliscomenobacteraceae</taxon>
        <taxon>Haliscomenobacter</taxon>
    </lineage>
</organism>